<evidence type="ECO:0000313" key="2">
    <source>
        <dbReference type="Proteomes" id="UP000252081"/>
    </source>
</evidence>
<protein>
    <submittedName>
        <fullName evidence="1">Uncharacterized protein</fullName>
    </submittedName>
</protein>
<comment type="caution">
    <text evidence="1">The sequence shown here is derived from an EMBL/GenBank/DDBJ whole genome shotgun (WGS) entry which is preliminary data.</text>
</comment>
<gene>
    <name evidence="1" type="ORF">DRW42_10410</name>
</gene>
<accession>A0A366L371</accession>
<dbReference type="EMBL" id="QNQU01000008">
    <property type="protein sequence ID" value="RBQ07592.1"/>
    <property type="molecule type" value="Genomic_DNA"/>
</dbReference>
<sequence length="61" mass="7299">MPLFIYFNMKQKTDVCNYPFAFYQGCFVVSFISQNHPQSHVRIPQKCPFNWLYPLKPKNPV</sequence>
<name>A0A366L371_9SPHI</name>
<evidence type="ECO:0000313" key="1">
    <source>
        <dbReference type="EMBL" id="RBQ07592.1"/>
    </source>
</evidence>
<proteinExistence type="predicted"/>
<keyword evidence="2" id="KW-1185">Reference proteome</keyword>
<dbReference type="Proteomes" id="UP000252081">
    <property type="component" value="Unassembled WGS sequence"/>
</dbReference>
<dbReference type="AlphaFoldDB" id="A0A366L371"/>
<reference evidence="1 2" key="1">
    <citation type="submission" date="2018-07" db="EMBL/GenBank/DDBJ databases">
        <title>A draft genome of a endophytic bacteria, a new species of Pedobacter.</title>
        <authorList>
            <person name="Zhang Z.D."/>
            <person name="Chen Z.J."/>
        </authorList>
    </citation>
    <scope>NUCLEOTIDE SEQUENCE [LARGE SCALE GENOMIC DNA]</scope>
    <source>
        <strain evidence="1 2">RS10</strain>
    </source>
</reference>
<organism evidence="1 2">
    <name type="scientific">Pedobacter miscanthi</name>
    <dbReference type="NCBI Taxonomy" id="2259170"/>
    <lineage>
        <taxon>Bacteria</taxon>
        <taxon>Pseudomonadati</taxon>
        <taxon>Bacteroidota</taxon>
        <taxon>Sphingobacteriia</taxon>
        <taxon>Sphingobacteriales</taxon>
        <taxon>Sphingobacteriaceae</taxon>
        <taxon>Pedobacter</taxon>
    </lineage>
</organism>